<dbReference type="GO" id="GO:0008967">
    <property type="term" value="F:phosphoglycolate phosphatase activity"/>
    <property type="evidence" value="ECO:0007669"/>
    <property type="project" value="TreeGrafter"/>
</dbReference>
<evidence type="ECO:0000313" key="2">
    <source>
        <dbReference type="Proteomes" id="UP000198280"/>
    </source>
</evidence>
<dbReference type="Pfam" id="PF00702">
    <property type="entry name" value="Hydrolase"/>
    <property type="match status" value="1"/>
</dbReference>
<dbReference type="InterPro" id="IPR036412">
    <property type="entry name" value="HAD-like_sf"/>
</dbReference>
<dbReference type="InterPro" id="IPR050155">
    <property type="entry name" value="HAD-like_hydrolase_sf"/>
</dbReference>
<dbReference type="AlphaFoldDB" id="A0A239NRL4"/>
<dbReference type="InterPro" id="IPR023214">
    <property type="entry name" value="HAD_sf"/>
</dbReference>
<protein>
    <submittedName>
        <fullName evidence="1">Phosphoglycolate phosphatase/AHBA synthesis associated protein</fullName>
    </submittedName>
</protein>
<dbReference type="GO" id="GO:0005829">
    <property type="term" value="C:cytosol"/>
    <property type="evidence" value="ECO:0007669"/>
    <property type="project" value="TreeGrafter"/>
</dbReference>
<dbReference type="SFLD" id="SFLDG01129">
    <property type="entry name" value="C1.5:_HAD__Beta-PGM__Phosphata"/>
    <property type="match status" value="1"/>
</dbReference>
<organism evidence="1 2">
    <name type="scientific">Actinacidiphila glaucinigra</name>
    <dbReference type="NCBI Taxonomy" id="235986"/>
    <lineage>
        <taxon>Bacteria</taxon>
        <taxon>Bacillati</taxon>
        <taxon>Actinomycetota</taxon>
        <taxon>Actinomycetes</taxon>
        <taxon>Kitasatosporales</taxon>
        <taxon>Streptomycetaceae</taxon>
        <taxon>Actinacidiphila</taxon>
    </lineage>
</organism>
<accession>A0A239NRL4</accession>
<dbReference type="SFLD" id="SFLDS00003">
    <property type="entry name" value="Haloacid_Dehalogenase"/>
    <property type="match status" value="1"/>
</dbReference>
<dbReference type="EMBL" id="FZOF01000043">
    <property type="protein sequence ID" value="SNT57028.1"/>
    <property type="molecule type" value="Genomic_DNA"/>
</dbReference>
<dbReference type="GO" id="GO:0006281">
    <property type="term" value="P:DNA repair"/>
    <property type="evidence" value="ECO:0007669"/>
    <property type="project" value="TreeGrafter"/>
</dbReference>
<evidence type="ECO:0000313" key="1">
    <source>
        <dbReference type="EMBL" id="SNT57028.1"/>
    </source>
</evidence>
<keyword evidence="2" id="KW-1185">Reference proteome</keyword>
<dbReference type="Proteomes" id="UP000198280">
    <property type="component" value="Unassembled WGS sequence"/>
</dbReference>
<dbReference type="SUPFAM" id="SSF56784">
    <property type="entry name" value="HAD-like"/>
    <property type="match status" value="1"/>
</dbReference>
<dbReference type="InterPro" id="IPR006439">
    <property type="entry name" value="HAD-SF_hydro_IA"/>
</dbReference>
<dbReference type="Gene3D" id="1.10.150.240">
    <property type="entry name" value="Putative phosphatase, domain 2"/>
    <property type="match status" value="1"/>
</dbReference>
<sequence>MTDSGCAVLFDLDGVLLDSRRAMRQAILDVARAALGEHVDESRLPAGLDHLPHHEHLARLGVTDEETVFGAAWEDALALATWGASPFPGAAGVLRDLAASGAAIGVVTMQPASRVARLVPAELSAHFGVVVGWGDAAPKPSGEGILLALDRLGVPPGRACFVGDSPSDVAAAAAAGVPSIGAVWGYTGPALGSCGPTVLAGALTDVPGAVGSLLGPA</sequence>
<reference evidence="1 2" key="1">
    <citation type="submission" date="2017-06" db="EMBL/GenBank/DDBJ databases">
        <authorList>
            <person name="Kim H.J."/>
            <person name="Triplett B.A."/>
        </authorList>
    </citation>
    <scope>NUCLEOTIDE SEQUENCE [LARGE SCALE GENOMIC DNA]</scope>
    <source>
        <strain evidence="1 2">CGMCC 4.1858</strain>
    </source>
</reference>
<name>A0A239NRL4_9ACTN</name>
<dbReference type="NCBIfam" id="TIGR01509">
    <property type="entry name" value="HAD-SF-IA-v3"/>
    <property type="match status" value="1"/>
</dbReference>
<proteinExistence type="predicted"/>
<gene>
    <name evidence="1" type="ORF">SAMN05216252_14321</name>
</gene>
<dbReference type="PANTHER" id="PTHR43434">
    <property type="entry name" value="PHOSPHOGLYCOLATE PHOSPHATASE"/>
    <property type="match status" value="1"/>
</dbReference>
<dbReference type="NCBIfam" id="TIGR01549">
    <property type="entry name" value="HAD-SF-IA-v1"/>
    <property type="match status" value="1"/>
</dbReference>
<dbReference type="Gene3D" id="3.40.50.1000">
    <property type="entry name" value="HAD superfamily/HAD-like"/>
    <property type="match status" value="1"/>
</dbReference>
<dbReference type="InterPro" id="IPR023198">
    <property type="entry name" value="PGP-like_dom2"/>
</dbReference>
<dbReference type="RefSeq" id="WP_179280212.1">
    <property type="nucleotide sequence ID" value="NZ_FZOF01000043.1"/>
</dbReference>
<dbReference type="PANTHER" id="PTHR43434:SF1">
    <property type="entry name" value="PHOSPHOGLYCOLATE PHOSPHATASE"/>
    <property type="match status" value="1"/>
</dbReference>